<name>A0A561BAK9_9BURK</name>
<dbReference type="AlphaFoldDB" id="A0A561BAK9"/>
<sequence>MTDWKSYQDGSAALDAETAQNWLNQVVATCSTLDPELILDIFTDDVIADLGAVFLTGKEQLRPIIRERYSRYTHYDLRKTVRAVAGDLVICDARLRWKSPEHPTLQHTRAIEILQVRDGRIARWDNASSSWSATEGEGVRLAPGA</sequence>
<organism evidence="2 3">
    <name type="scientific">Variovorax beijingensis</name>
    <dbReference type="NCBI Taxonomy" id="2496117"/>
    <lineage>
        <taxon>Bacteria</taxon>
        <taxon>Pseudomonadati</taxon>
        <taxon>Pseudomonadota</taxon>
        <taxon>Betaproteobacteria</taxon>
        <taxon>Burkholderiales</taxon>
        <taxon>Comamonadaceae</taxon>
        <taxon>Variovorax</taxon>
    </lineage>
</organism>
<dbReference type="RefSeq" id="WP_145747228.1">
    <property type="nucleotide sequence ID" value="NZ_VIVL01000015.1"/>
</dbReference>
<dbReference type="Gene3D" id="3.10.450.50">
    <property type="match status" value="1"/>
</dbReference>
<comment type="caution">
    <text evidence="2">The sequence shown here is derived from an EMBL/GenBank/DDBJ whole genome shotgun (WGS) entry which is preliminary data.</text>
</comment>
<dbReference type="InterPro" id="IPR032710">
    <property type="entry name" value="NTF2-like_dom_sf"/>
</dbReference>
<dbReference type="Proteomes" id="UP000319722">
    <property type="component" value="Unassembled WGS sequence"/>
</dbReference>
<proteinExistence type="predicted"/>
<evidence type="ECO:0000313" key="3">
    <source>
        <dbReference type="Proteomes" id="UP000319722"/>
    </source>
</evidence>
<protein>
    <submittedName>
        <fullName evidence="2">SnoaL-like protein</fullName>
    </submittedName>
</protein>
<dbReference type="SUPFAM" id="SSF54427">
    <property type="entry name" value="NTF2-like"/>
    <property type="match status" value="1"/>
</dbReference>
<accession>A0A561BAK9</accession>
<evidence type="ECO:0000259" key="1">
    <source>
        <dbReference type="Pfam" id="PF12680"/>
    </source>
</evidence>
<dbReference type="EMBL" id="VIVL01000015">
    <property type="protein sequence ID" value="TWD75913.1"/>
    <property type="molecule type" value="Genomic_DNA"/>
</dbReference>
<evidence type="ECO:0000313" key="2">
    <source>
        <dbReference type="EMBL" id="TWD75913.1"/>
    </source>
</evidence>
<reference evidence="2 3" key="1">
    <citation type="submission" date="2019-06" db="EMBL/GenBank/DDBJ databases">
        <title>Sorghum-associated microbial communities from plants grown in Nebraska, USA.</title>
        <authorList>
            <person name="Schachtman D."/>
        </authorList>
    </citation>
    <scope>NUCLEOTIDE SEQUENCE [LARGE SCALE GENOMIC DNA]</scope>
    <source>
        <strain evidence="2 3">T529</strain>
    </source>
</reference>
<dbReference type="OrthoDB" id="8850888at2"/>
<gene>
    <name evidence="2" type="ORF">FB547_115126</name>
</gene>
<dbReference type="InterPro" id="IPR037401">
    <property type="entry name" value="SnoaL-like"/>
</dbReference>
<feature type="domain" description="SnoaL-like" evidence="1">
    <location>
        <begin position="26"/>
        <end position="124"/>
    </location>
</feature>
<dbReference type="Pfam" id="PF12680">
    <property type="entry name" value="SnoaL_2"/>
    <property type="match status" value="1"/>
</dbReference>